<dbReference type="InterPro" id="IPR045006">
    <property type="entry name" value="CHLI-like"/>
</dbReference>
<comment type="caution">
    <text evidence="3">The sequence shown here is derived from an EMBL/GenBank/DDBJ whole genome shotgun (WGS) entry which is preliminary data.</text>
</comment>
<dbReference type="PANTHER" id="PTHR32039:SF7">
    <property type="entry name" value="COMPETENCE PROTEIN COMM"/>
    <property type="match status" value="1"/>
</dbReference>
<reference evidence="3" key="1">
    <citation type="journal article" date="2014" name="Front. Microbiol.">
        <title>High frequency of phylogenetically diverse reductive dehalogenase-homologous genes in deep subseafloor sedimentary metagenomes.</title>
        <authorList>
            <person name="Kawai M."/>
            <person name="Futagami T."/>
            <person name="Toyoda A."/>
            <person name="Takaki Y."/>
            <person name="Nishi S."/>
            <person name="Hori S."/>
            <person name="Arai W."/>
            <person name="Tsubouchi T."/>
            <person name="Morono Y."/>
            <person name="Uchiyama I."/>
            <person name="Ito T."/>
            <person name="Fujiyama A."/>
            <person name="Inagaki F."/>
            <person name="Takami H."/>
        </authorList>
    </citation>
    <scope>NUCLEOTIDE SEQUENCE</scope>
    <source>
        <strain evidence="3">Expedition CK06-06</strain>
    </source>
</reference>
<dbReference type="AlphaFoldDB" id="X1LR95"/>
<gene>
    <name evidence="3" type="ORF">S06H3_04262</name>
</gene>
<protein>
    <recommendedName>
        <fullName evidence="2">AAA+ ATPase domain-containing protein</fullName>
    </recommendedName>
</protein>
<name>X1LR95_9ZZZZ</name>
<proteinExistence type="inferred from homology"/>
<evidence type="ECO:0000259" key="2">
    <source>
        <dbReference type="SMART" id="SM00382"/>
    </source>
</evidence>
<evidence type="ECO:0000313" key="3">
    <source>
        <dbReference type="EMBL" id="GAH96663.1"/>
    </source>
</evidence>
<dbReference type="GO" id="GO:0005524">
    <property type="term" value="F:ATP binding"/>
    <property type="evidence" value="ECO:0007669"/>
    <property type="project" value="InterPro"/>
</dbReference>
<dbReference type="InterPro" id="IPR004482">
    <property type="entry name" value="Mg_chelat-rel"/>
</dbReference>
<sequence length="297" mass="33702">GHNVIMTGPPGAGKSMLAKRVSTILPKMSFDEIMETTRIYSISGFLSSNSNLIKNRPFRNPHHTITDVGLIGGGVYPKPGEISLAHNGVLFLDEITEFSRNALESLRQPVEDREIVISRNKASFKFPSKFMLIASANPCPCGYLGDSFNKCKCSYYQISEYRKKLSGPLLDRIDIHVFVPRLLRKDLTGDLISESSIDIRKRVEKAREIQKDRFSGSKINCNAHMNTKHVAKYCKLKEDTKRLLETAIERMGISGRGYYRILKVSRTIADLDQNEEIKISHVSEAIQYRILDKKYAW</sequence>
<evidence type="ECO:0000256" key="1">
    <source>
        <dbReference type="ARBA" id="ARBA00006354"/>
    </source>
</evidence>
<dbReference type="InterPro" id="IPR025158">
    <property type="entry name" value="Mg_chelat-rel_C"/>
</dbReference>
<accession>X1LR95</accession>
<dbReference type="InterPro" id="IPR027417">
    <property type="entry name" value="P-loop_NTPase"/>
</dbReference>
<dbReference type="Gene3D" id="3.40.50.300">
    <property type="entry name" value="P-loop containing nucleotide triphosphate hydrolases"/>
    <property type="match status" value="1"/>
</dbReference>
<dbReference type="NCBIfam" id="TIGR00368">
    <property type="entry name" value="YifB family Mg chelatase-like AAA ATPase"/>
    <property type="match status" value="1"/>
</dbReference>
<dbReference type="EMBL" id="BARV01001476">
    <property type="protein sequence ID" value="GAH96663.1"/>
    <property type="molecule type" value="Genomic_DNA"/>
</dbReference>
<dbReference type="InterPro" id="IPR000523">
    <property type="entry name" value="Mg_chelatse_chII-like_cat_dom"/>
</dbReference>
<dbReference type="Pfam" id="PF13335">
    <property type="entry name" value="Mg_chelatase_C"/>
    <property type="match status" value="1"/>
</dbReference>
<organism evidence="3">
    <name type="scientific">marine sediment metagenome</name>
    <dbReference type="NCBI Taxonomy" id="412755"/>
    <lineage>
        <taxon>unclassified sequences</taxon>
        <taxon>metagenomes</taxon>
        <taxon>ecological metagenomes</taxon>
    </lineage>
</organism>
<dbReference type="InterPro" id="IPR003593">
    <property type="entry name" value="AAA+_ATPase"/>
</dbReference>
<dbReference type="Pfam" id="PF01078">
    <property type="entry name" value="Mg_chelatase"/>
    <property type="match status" value="1"/>
</dbReference>
<comment type="similarity">
    <text evidence="1">Belongs to the Mg-chelatase subunits D/I family. ComM subfamily.</text>
</comment>
<feature type="domain" description="AAA+ ATPase" evidence="2">
    <location>
        <begin position="1"/>
        <end position="183"/>
    </location>
</feature>
<dbReference type="SMART" id="SM00382">
    <property type="entry name" value="AAA"/>
    <property type="match status" value="1"/>
</dbReference>
<feature type="non-terminal residue" evidence="3">
    <location>
        <position position="1"/>
    </location>
</feature>
<dbReference type="SUPFAM" id="SSF52540">
    <property type="entry name" value="P-loop containing nucleoside triphosphate hydrolases"/>
    <property type="match status" value="1"/>
</dbReference>
<dbReference type="PANTHER" id="PTHR32039">
    <property type="entry name" value="MAGNESIUM-CHELATASE SUBUNIT CHLI"/>
    <property type="match status" value="1"/>
</dbReference>